<evidence type="ECO:0000259" key="10">
    <source>
        <dbReference type="PROSITE" id="PS50262"/>
    </source>
</evidence>
<reference evidence="12" key="1">
    <citation type="submission" date="2025-08" db="UniProtKB">
        <authorList>
            <consortium name="RefSeq"/>
        </authorList>
    </citation>
    <scope>IDENTIFICATION</scope>
    <source>
        <tissue evidence="12">Tentacle</tissue>
    </source>
</reference>
<evidence type="ECO:0000256" key="6">
    <source>
        <dbReference type="ARBA" id="ARBA00023170"/>
    </source>
</evidence>
<feature type="transmembrane region" description="Helical" evidence="9">
    <location>
        <begin position="231"/>
        <end position="254"/>
    </location>
</feature>
<dbReference type="OrthoDB" id="5967619at2759"/>
<keyword evidence="5 9" id="KW-0472">Membrane</keyword>
<evidence type="ECO:0000256" key="5">
    <source>
        <dbReference type="ARBA" id="ARBA00023136"/>
    </source>
</evidence>
<evidence type="ECO:0000313" key="11">
    <source>
        <dbReference type="Proteomes" id="UP000515163"/>
    </source>
</evidence>
<name>A0A6P8I8X2_ACTTE</name>
<dbReference type="KEGG" id="aten:116297088"/>
<dbReference type="SUPFAM" id="SSF81321">
    <property type="entry name" value="Family A G protein-coupled receptor-like"/>
    <property type="match status" value="1"/>
</dbReference>
<dbReference type="GO" id="GO:0004930">
    <property type="term" value="F:G protein-coupled receptor activity"/>
    <property type="evidence" value="ECO:0007669"/>
    <property type="project" value="UniProtKB-KW"/>
</dbReference>
<dbReference type="Pfam" id="PF00001">
    <property type="entry name" value="7tm_1"/>
    <property type="match status" value="1"/>
</dbReference>
<keyword evidence="7 8" id="KW-0807">Transducer</keyword>
<keyword evidence="3 9" id="KW-1133">Transmembrane helix</keyword>
<protein>
    <submittedName>
        <fullName evidence="12">Galanin receptor type 1-like</fullName>
    </submittedName>
</protein>
<proteinExistence type="inferred from homology"/>
<evidence type="ECO:0000256" key="8">
    <source>
        <dbReference type="RuleBase" id="RU000688"/>
    </source>
</evidence>
<dbReference type="InterPro" id="IPR000276">
    <property type="entry name" value="GPCR_Rhodpsn"/>
</dbReference>
<feature type="transmembrane region" description="Helical" evidence="9">
    <location>
        <begin position="266"/>
        <end position="288"/>
    </location>
</feature>
<feature type="domain" description="G-protein coupled receptors family 1 profile" evidence="10">
    <location>
        <begin position="33"/>
        <end position="285"/>
    </location>
</feature>
<feature type="transmembrane region" description="Helical" evidence="9">
    <location>
        <begin position="92"/>
        <end position="111"/>
    </location>
</feature>
<dbReference type="PRINTS" id="PR00237">
    <property type="entry name" value="GPCRRHODOPSN"/>
</dbReference>
<keyword evidence="11" id="KW-1185">Reference proteome</keyword>
<dbReference type="PANTHER" id="PTHR45695">
    <property type="entry name" value="LEUCOKININ RECEPTOR-RELATED"/>
    <property type="match status" value="1"/>
</dbReference>
<dbReference type="PANTHER" id="PTHR45695:SF9">
    <property type="entry name" value="LEUCOKININ RECEPTOR"/>
    <property type="match status" value="1"/>
</dbReference>
<evidence type="ECO:0000256" key="9">
    <source>
        <dbReference type="SAM" id="Phobius"/>
    </source>
</evidence>
<dbReference type="FunCoup" id="A0A6P8I8X2">
    <property type="interactions" value="335"/>
</dbReference>
<evidence type="ECO:0000256" key="1">
    <source>
        <dbReference type="ARBA" id="ARBA00004141"/>
    </source>
</evidence>
<dbReference type="Gene3D" id="1.20.1070.10">
    <property type="entry name" value="Rhodopsin 7-helix transmembrane proteins"/>
    <property type="match status" value="1"/>
</dbReference>
<feature type="transmembrane region" description="Helical" evidence="9">
    <location>
        <begin position="132"/>
        <end position="152"/>
    </location>
</feature>
<feature type="transmembrane region" description="Helical" evidence="9">
    <location>
        <begin position="172"/>
        <end position="193"/>
    </location>
</feature>
<gene>
    <name evidence="12" type="primary">LOC116297088</name>
</gene>
<dbReference type="GeneID" id="116297088"/>
<dbReference type="AlphaFoldDB" id="A0A6P8I8X2"/>
<dbReference type="PROSITE" id="PS50262">
    <property type="entry name" value="G_PROTEIN_RECEP_F1_2"/>
    <property type="match status" value="1"/>
</dbReference>
<organism evidence="11 12">
    <name type="scientific">Actinia tenebrosa</name>
    <name type="common">Australian red waratah sea anemone</name>
    <dbReference type="NCBI Taxonomy" id="6105"/>
    <lineage>
        <taxon>Eukaryota</taxon>
        <taxon>Metazoa</taxon>
        <taxon>Cnidaria</taxon>
        <taxon>Anthozoa</taxon>
        <taxon>Hexacorallia</taxon>
        <taxon>Actiniaria</taxon>
        <taxon>Actiniidae</taxon>
        <taxon>Actinia</taxon>
    </lineage>
</organism>
<dbReference type="Proteomes" id="UP000515163">
    <property type="component" value="Unplaced"/>
</dbReference>
<accession>A0A6P8I8X2</accession>
<evidence type="ECO:0000256" key="7">
    <source>
        <dbReference type="ARBA" id="ARBA00023224"/>
    </source>
</evidence>
<sequence>MNDTNGTTLVANTIEHEVIKVVFILALLFGLAGHGLVLLVVIGKGTRRTASDMFILNLSVSDLAFLILSLAINKSMYGGTFEYSLFYCKFVWPMVTVTFFASVFTLTSMALHRCYGVLLPLKENLTAKQAMLWAGCIWVMSLATTLPLIVITDLNEKKFCNETWSESSSKTYTVLLLLLQYLIPLFIIALAYIQIVRCLRHRKIPGTLLDKYGQVVSQSARRENIQIIKTVAVIVILFAVCMFPHQLAAVLFYFGNDAQKQQGLSLMNYSTIFQYIHSCLNPIVYGIITHQFRKEYKKYLLMLVCCCRYKRFTNYRAGSYTKSRSTLKSTFKKHDTEQNMQNASSFSLIKNKPRKSDETEGSQVIEDTKI</sequence>
<evidence type="ECO:0000256" key="3">
    <source>
        <dbReference type="ARBA" id="ARBA00022989"/>
    </source>
</evidence>
<evidence type="ECO:0000256" key="4">
    <source>
        <dbReference type="ARBA" id="ARBA00023040"/>
    </source>
</evidence>
<dbReference type="SMART" id="SM01381">
    <property type="entry name" value="7TM_GPCR_Srsx"/>
    <property type="match status" value="1"/>
</dbReference>
<evidence type="ECO:0000256" key="2">
    <source>
        <dbReference type="ARBA" id="ARBA00022692"/>
    </source>
</evidence>
<dbReference type="InParanoid" id="A0A6P8I8X2"/>
<dbReference type="InterPro" id="IPR017452">
    <property type="entry name" value="GPCR_Rhodpsn_7TM"/>
</dbReference>
<dbReference type="CDD" id="cd00637">
    <property type="entry name" value="7tm_classA_rhodopsin-like"/>
    <property type="match status" value="1"/>
</dbReference>
<keyword evidence="4 8" id="KW-0297">G-protein coupled receptor</keyword>
<keyword evidence="6 8" id="KW-0675">Receptor</keyword>
<feature type="transmembrane region" description="Helical" evidence="9">
    <location>
        <begin position="54"/>
        <end position="72"/>
    </location>
</feature>
<dbReference type="GO" id="GO:0005886">
    <property type="term" value="C:plasma membrane"/>
    <property type="evidence" value="ECO:0007669"/>
    <property type="project" value="TreeGrafter"/>
</dbReference>
<evidence type="ECO:0000313" key="12">
    <source>
        <dbReference type="RefSeq" id="XP_031561100.1"/>
    </source>
</evidence>
<dbReference type="PROSITE" id="PS00237">
    <property type="entry name" value="G_PROTEIN_RECEP_F1_1"/>
    <property type="match status" value="1"/>
</dbReference>
<feature type="transmembrane region" description="Helical" evidence="9">
    <location>
        <begin position="18"/>
        <end position="42"/>
    </location>
</feature>
<comment type="similarity">
    <text evidence="8">Belongs to the G-protein coupled receptor 1 family.</text>
</comment>
<dbReference type="RefSeq" id="XP_031561100.1">
    <property type="nucleotide sequence ID" value="XM_031705240.1"/>
</dbReference>
<keyword evidence="2 8" id="KW-0812">Transmembrane</keyword>
<comment type="subcellular location">
    <subcellularLocation>
        <location evidence="1">Membrane</location>
        <topology evidence="1">Multi-pass membrane protein</topology>
    </subcellularLocation>
</comment>